<keyword evidence="2" id="KW-1185">Reference proteome</keyword>
<dbReference type="Proteomes" id="UP001177140">
    <property type="component" value="Unassembled WGS sequence"/>
</dbReference>
<dbReference type="PANTHER" id="PTHR36037:SF1">
    <property type="entry name" value="RNA-DIRECTED DNA POLYMERASE (REVERSE TRANSCRIPTASE)-RELATED FAMILY PROTEIN"/>
    <property type="match status" value="1"/>
</dbReference>
<feature type="non-terminal residue" evidence="1">
    <location>
        <position position="115"/>
    </location>
</feature>
<name>A0AA41RTW6_PAPNU</name>
<accession>A0AA41RTW6</accession>
<organism evidence="1 2">
    <name type="scientific">Papaver nudicaule</name>
    <name type="common">Iceland poppy</name>
    <dbReference type="NCBI Taxonomy" id="74823"/>
    <lineage>
        <taxon>Eukaryota</taxon>
        <taxon>Viridiplantae</taxon>
        <taxon>Streptophyta</taxon>
        <taxon>Embryophyta</taxon>
        <taxon>Tracheophyta</taxon>
        <taxon>Spermatophyta</taxon>
        <taxon>Magnoliopsida</taxon>
        <taxon>Ranunculales</taxon>
        <taxon>Papaveraceae</taxon>
        <taxon>Papaveroideae</taxon>
        <taxon>Papaver</taxon>
    </lineage>
</organism>
<evidence type="ECO:0000313" key="1">
    <source>
        <dbReference type="EMBL" id="MCL7022735.1"/>
    </source>
</evidence>
<proteinExistence type="predicted"/>
<sequence length="115" mass="13113">AYVEHAKKELDLVDAEFLKISEENDDLEQAIREDYSGKLAKGLEELNSSLNRVELQGVDKLQLSSLAEYSTSTENQGSIINTHEDYRFEVWDLDNQLKKAKVTLSSLQDLDHITK</sequence>
<comment type="caution">
    <text evidence="1">The sequence shown here is derived from an EMBL/GenBank/DDBJ whole genome shotgun (WGS) entry which is preliminary data.</text>
</comment>
<evidence type="ECO:0000313" key="2">
    <source>
        <dbReference type="Proteomes" id="UP001177140"/>
    </source>
</evidence>
<protein>
    <submittedName>
        <fullName evidence="1">Uncharacterized protein</fullName>
    </submittedName>
</protein>
<feature type="non-terminal residue" evidence="1">
    <location>
        <position position="1"/>
    </location>
</feature>
<dbReference type="PANTHER" id="PTHR36037">
    <property type="entry name" value="RNA-DIRECTED DNA POLYMERASE (REVERSE TRANSCRIPTASE)-RELATED FAMILY PROTEIN"/>
    <property type="match status" value="1"/>
</dbReference>
<reference evidence="1" key="1">
    <citation type="submission" date="2022-03" db="EMBL/GenBank/DDBJ databases">
        <title>A functionally conserved STORR gene fusion in Papaver species that diverged 16.8 million years ago.</title>
        <authorList>
            <person name="Catania T."/>
        </authorList>
    </citation>
    <scope>NUCLEOTIDE SEQUENCE</scope>
    <source>
        <strain evidence="1">S-191538</strain>
    </source>
</reference>
<dbReference type="AlphaFoldDB" id="A0AA41RTW6"/>
<gene>
    <name evidence="1" type="ORF">MKW94_008557</name>
</gene>
<dbReference type="EMBL" id="JAJJMA010014387">
    <property type="protein sequence ID" value="MCL7022735.1"/>
    <property type="molecule type" value="Genomic_DNA"/>
</dbReference>